<feature type="transmembrane region" description="Helical" evidence="1">
    <location>
        <begin position="159"/>
        <end position="176"/>
    </location>
</feature>
<dbReference type="Pfam" id="PF01757">
    <property type="entry name" value="Acyl_transf_3"/>
    <property type="match status" value="1"/>
</dbReference>
<dbReference type="GO" id="GO:0000271">
    <property type="term" value="P:polysaccharide biosynthetic process"/>
    <property type="evidence" value="ECO:0007669"/>
    <property type="project" value="TreeGrafter"/>
</dbReference>
<feature type="transmembrane region" description="Helical" evidence="1">
    <location>
        <begin position="130"/>
        <end position="152"/>
    </location>
</feature>
<dbReference type="RefSeq" id="WP_183201865.1">
    <property type="nucleotide sequence ID" value="NZ_JACIEK010000016.1"/>
</dbReference>
<dbReference type="InterPro" id="IPR050879">
    <property type="entry name" value="Acyltransferase_3"/>
</dbReference>
<feature type="transmembrane region" description="Helical" evidence="1">
    <location>
        <begin position="75"/>
        <end position="95"/>
    </location>
</feature>
<dbReference type="GO" id="GO:0016020">
    <property type="term" value="C:membrane"/>
    <property type="evidence" value="ECO:0007669"/>
    <property type="project" value="TreeGrafter"/>
</dbReference>
<feature type="transmembrane region" description="Helical" evidence="1">
    <location>
        <begin position="304"/>
        <end position="326"/>
    </location>
</feature>
<keyword evidence="1" id="KW-0472">Membrane</keyword>
<evidence type="ECO:0000259" key="2">
    <source>
        <dbReference type="Pfam" id="PF01757"/>
    </source>
</evidence>
<gene>
    <name evidence="3" type="ORF">GGR04_004087</name>
</gene>
<evidence type="ECO:0000256" key="1">
    <source>
        <dbReference type="SAM" id="Phobius"/>
    </source>
</evidence>
<feature type="transmembrane region" description="Helical" evidence="1">
    <location>
        <begin position="275"/>
        <end position="292"/>
    </location>
</feature>
<keyword evidence="1" id="KW-0812">Transmembrane</keyword>
<dbReference type="PANTHER" id="PTHR23028:SF131">
    <property type="entry name" value="BLR2367 PROTEIN"/>
    <property type="match status" value="1"/>
</dbReference>
<proteinExistence type="predicted"/>
<dbReference type="GO" id="GO:0016747">
    <property type="term" value="F:acyltransferase activity, transferring groups other than amino-acyl groups"/>
    <property type="evidence" value="ECO:0007669"/>
    <property type="project" value="InterPro"/>
</dbReference>
<dbReference type="AlphaFoldDB" id="A0A7W6H872"/>
<dbReference type="PANTHER" id="PTHR23028">
    <property type="entry name" value="ACETYLTRANSFERASE"/>
    <property type="match status" value="1"/>
</dbReference>
<protein>
    <submittedName>
        <fullName evidence="3">Exopolysaccharide production protein ExoZ</fullName>
    </submittedName>
</protein>
<accession>A0A7W6H872</accession>
<keyword evidence="1" id="KW-1133">Transmembrane helix</keyword>
<feature type="transmembrane region" description="Helical" evidence="1">
    <location>
        <begin position="182"/>
        <end position="202"/>
    </location>
</feature>
<organism evidence="3 4">
    <name type="scientific">Aureimonas pseudogalii</name>
    <dbReference type="NCBI Taxonomy" id="1744844"/>
    <lineage>
        <taxon>Bacteria</taxon>
        <taxon>Pseudomonadati</taxon>
        <taxon>Pseudomonadota</taxon>
        <taxon>Alphaproteobacteria</taxon>
        <taxon>Hyphomicrobiales</taxon>
        <taxon>Aurantimonadaceae</taxon>
        <taxon>Aureimonas</taxon>
    </lineage>
</organism>
<name>A0A7W6H872_9HYPH</name>
<feature type="transmembrane region" description="Helical" evidence="1">
    <location>
        <begin position="46"/>
        <end position="63"/>
    </location>
</feature>
<evidence type="ECO:0000313" key="4">
    <source>
        <dbReference type="Proteomes" id="UP000542776"/>
    </source>
</evidence>
<dbReference type="EMBL" id="JACIEK010000016">
    <property type="protein sequence ID" value="MBB4000211.1"/>
    <property type="molecule type" value="Genomic_DNA"/>
</dbReference>
<evidence type="ECO:0000313" key="3">
    <source>
        <dbReference type="EMBL" id="MBB4000211.1"/>
    </source>
</evidence>
<comment type="caution">
    <text evidence="3">The sequence shown here is derived from an EMBL/GenBank/DDBJ whole genome shotgun (WGS) entry which is preliminary data.</text>
</comment>
<sequence length="351" mass="37712">MIFNLQILRAVAALMVVVFHATDGAGRLGESAALPRFDAGQMGVDLFFVISGFIIWTTTRGASGASPRRFAMKRLVRVVPLYWLLTLVLANVAALRPDLLGTTVLSIDHLVASLAFVPWPHPTIGLYNPLLVIGWTLNYEMAFYALFGLALLLPARHQFVAVTAVLVSLATLGLAADPGGIAGFYCDPIILEFAMGLAIGRLYTKGRVIGARVSTLVALLGAALLLWLPLVLPAEWRVASGGMPSALLVAGLVFRERARGPLHLPRLQALGDASYALYLTHVLTLPVAQIVWRKLMPTATGPFALLFVAAATLACCIGGLFAHRIVERPLTWLLRPNAKSASPQVRQARVS</sequence>
<reference evidence="3 4" key="1">
    <citation type="submission" date="2020-08" db="EMBL/GenBank/DDBJ databases">
        <title>Genomic Encyclopedia of Type Strains, Phase IV (KMG-IV): sequencing the most valuable type-strain genomes for metagenomic binning, comparative biology and taxonomic classification.</title>
        <authorList>
            <person name="Goeker M."/>
        </authorList>
    </citation>
    <scope>NUCLEOTIDE SEQUENCE [LARGE SCALE GENOMIC DNA]</scope>
    <source>
        <strain evidence="3 4">DSM 102238</strain>
    </source>
</reference>
<feature type="transmembrane region" description="Helical" evidence="1">
    <location>
        <begin position="7"/>
        <end position="26"/>
    </location>
</feature>
<feature type="domain" description="Acyltransferase 3" evidence="2">
    <location>
        <begin position="4"/>
        <end position="317"/>
    </location>
</feature>
<feature type="transmembrane region" description="Helical" evidence="1">
    <location>
        <begin position="236"/>
        <end position="254"/>
    </location>
</feature>
<dbReference type="InterPro" id="IPR002656">
    <property type="entry name" value="Acyl_transf_3_dom"/>
</dbReference>
<keyword evidence="4" id="KW-1185">Reference proteome</keyword>
<dbReference type="Proteomes" id="UP000542776">
    <property type="component" value="Unassembled WGS sequence"/>
</dbReference>
<feature type="transmembrane region" description="Helical" evidence="1">
    <location>
        <begin position="209"/>
        <end position="230"/>
    </location>
</feature>